<reference evidence="15 16" key="1">
    <citation type="submission" date="2014-04" db="EMBL/GenBank/DDBJ databases">
        <title>Characterization and application of a salt tolerant electro-active bacterium.</title>
        <authorList>
            <person name="Yang L."/>
            <person name="Wei S."/>
            <person name="Tay Q.X.M."/>
        </authorList>
    </citation>
    <scope>NUCLEOTIDE SEQUENCE [LARGE SCALE GENOMIC DNA]</scope>
    <source>
        <strain evidence="15 16">LY1</strain>
    </source>
</reference>
<dbReference type="GO" id="GO:0003910">
    <property type="term" value="F:DNA ligase (ATP) activity"/>
    <property type="evidence" value="ECO:0007669"/>
    <property type="project" value="UniProtKB-EC"/>
</dbReference>
<dbReference type="eggNOG" id="COG1793">
    <property type="taxonomic scope" value="Bacteria"/>
</dbReference>
<keyword evidence="8" id="KW-0067">ATP-binding</keyword>
<keyword evidence="4" id="KW-0235">DNA replication</keyword>
<gene>
    <name evidence="15" type="ORF">EL17_22910</name>
</gene>
<dbReference type="Proteomes" id="UP000027821">
    <property type="component" value="Unassembled WGS sequence"/>
</dbReference>
<dbReference type="PANTHER" id="PTHR45674:SF13">
    <property type="entry name" value="DNA LIGASE-RELATED"/>
    <property type="match status" value="1"/>
</dbReference>
<dbReference type="GO" id="GO:0006281">
    <property type="term" value="P:DNA repair"/>
    <property type="evidence" value="ECO:0007669"/>
    <property type="project" value="UniProtKB-KW"/>
</dbReference>
<evidence type="ECO:0000313" key="16">
    <source>
        <dbReference type="Proteomes" id="UP000027821"/>
    </source>
</evidence>
<dbReference type="InterPro" id="IPR012308">
    <property type="entry name" value="DNA_ligase_ATP-dep_N"/>
</dbReference>
<evidence type="ECO:0000256" key="8">
    <source>
        <dbReference type="ARBA" id="ARBA00022840"/>
    </source>
</evidence>
<dbReference type="InterPro" id="IPR036599">
    <property type="entry name" value="DNA_ligase_N_sf"/>
</dbReference>
<evidence type="ECO:0000256" key="12">
    <source>
        <dbReference type="ARBA" id="ARBA00023306"/>
    </source>
</evidence>
<dbReference type="PANTHER" id="PTHR45674">
    <property type="entry name" value="DNA LIGASE 1/3 FAMILY MEMBER"/>
    <property type="match status" value="1"/>
</dbReference>
<evidence type="ECO:0000256" key="4">
    <source>
        <dbReference type="ARBA" id="ARBA00022705"/>
    </source>
</evidence>
<dbReference type="STRING" id="1048983.EL17_22910"/>
<evidence type="ECO:0000259" key="14">
    <source>
        <dbReference type="PROSITE" id="PS50160"/>
    </source>
</evidence>
<dbReference type="GO" id="GO:0006260">
    <property type="term" value="P:DNA replication"/>
    <property type="evidence" value="ECO:0007669"/>
    <property type="project" value="UniProtKB-KW"/>
</dbReference>
<evidence type="ECO:0000256" key="11">
    <source>
        <dbReference type="ARBA" id="ARBA00023204"/>
    </source>
</evidence>
<dbReference type="GO" id="GO:0005524">
    <property type="term" value="F:ATP binding"/>
    <property type="evidence" value="ECO:0007669"/>
    <property type="project" value="UniProtKB-KW"/>
</dbReference>
<dbReference type="GO" id="GO:0046872">
    <property type="term" value="F:metal ion binding"/>
    <property type="evidence" value="ECO:0007669"/>
    <property type="project" value="UniProtKB-KW"/>
</dbReference>
<dbReference type="Gene3D" id="2.40.50.140">
    <property type="entry name" value="Nucleic acid-binding proteins"/>
    <property type="match status" value="1"/>
</dbReference>
<dbReference type="EC" id="6.5.1.1" evidence="1"/>
<dbReference type="InterPro" id="IPR026333">
    <property type="entry name" value="ATP_dep_DNA_lig_pp_1105_fam"/>
</dbReference>
<keyword evidence="9" id="KW-0460">Magnesium</keyword>
<dbReference type="InterPro" id="IPR012310">
    <property type="entry name" value="DNA_ligase_ATP-dep_cent"/>
</dbReference>
<keyword evidence="11" id="KW-0234">DNA repair</keyword>
<sequence>MKLFATLFAQLDLSNKTGDKLIALKDYFIKAPDRDKLWALALFTHKRPKRQVTTTRLKEWCQEISGVPEWLFQESYHTVGDLAETISLLLPPGEEGDDQTLHFWINYLQQMEGLDDAAKKDKIKAAWKVLNKNERFVFTKLMTGSFRVGVSQQMVTRAIAEAYQMEKTEVAHRIMGQWSPEKIGFEDLILYENKEDNLSRPYPFFLAHPLEIQPELLGDISEWQAEWKWDGIRGQLIHREGEVYVWSRGEELVSDKFPELVSLGKSLPDGTVLDGEIIPFIDGHPLPFSVLQTRIGRKSLSKKILQSAPISFIAYDTLEWNKEDIRSRPMKERRDILEHIKATVPHDRLELSTLVEAKHWEELAQLRETSRTMMAEGFMLKKKDAAYEVGRKRGGWWKWKVNPLTIDGVMLYAQKGSGRRADLYSDYTLAVWDGPNLVPFAKAYSGLTDAEMREVDQFVKKNTKERFGPVRTVNPILVFEIAFEGIQQSSRHKSGIALRFPRIARWRKDKKAEEANTLSDLKDYLKLYGG</sequence>
<dbReference type="NCBIfam" id="TIGR04120">
    <property type="entry name" value="DNA_lig_bact"/>
    <property type="match status" value="1"/>
</dbReference>
<dbReference type="SUPFAM" id="SSF56091">
    <property type="entry name" value="DNA ligase/mRNA capping enzyme, catalytic domain"/>
    <property type="match status" value="1"/>
</dbReference>
<dbReference type="PROSITE" id="PS00697">
    <property type="entry name" value="DNA_LIGASE_A1"/>
    <property type="match status" value="1"/>
</dbReference>
<keyword evidence="16" id="KW-1185">Reference proteome</keyword>
<keyword evidence="2 15" id="KW-0436">Ligase</keyword>
<protein>
    <recommendedName>
        <fullName evidence="1">DNA ligase (ATP)</fullName>
        <ecNumber evidence="1">6.5.1.1</ecNumber>
    </recommendedName>
</protein>
<evidence type="ECO:0000256" key="7">
    <source>
        <dbReference type="ARBA" id="ARBA00022763"/>
    </source>
</evidence>
<dbReference type="RefSeq" id="WP_035068895.1">
    <property type="nucleotide sequence ID" value="NZ_JMIH01000004.1"/>
</dbReference>
<evidence type="ECO:0000256" key="6">
    <source>
        <dbReference type="ARBA" id="ARBA00022741"/>
    </source>
</evidence>
<dbReference type="Pfam" id="PF01068">
    <property type="entry name" value="DNA_ligase_A_M"/>
    <property type="match status" value="1"/>
</dbReference>
<keyword evidence="12" id="KW-0131">Cell cycle</keyword>
<dbReference type="OrthoDB" id="9767858at2"/>
<organism evidence="15 16">
    <name type="scientific">Anditalea andensis</name>
    <dbReference type="NCBI Taxonomy" id="1048983"/>
    <lineage>
        <taxon>Bacteria</taxon>
        <taxon>Pseudomonadati</taxon>
        <taxon>Bacteroidota</taxon>
        <taxon>Cytophagia</taxon>
        <taxon>Cytophagales</taxon>
        <taxon>Cytophagaceae</taxon>
        <taxon>Anditalea</taxon>
    </lineage>
</organism>
<dbReference type="EMBL" id="JMIH01000004">
    <property type="protein sequence ID" value="KEO75872.1"/>
    <property type="molecule type" value="Genomic_DNA"/>
</dbReference>
<dbReference type="Gene3D" id="3.30.470.30">
    <property type="entry name" value="DNA ligase/mRNA capping enzyme"/>
    <property type="match status" value="1"/>
</dbReference>
<dbReference type="AlphaFoldDB" id="A0A074LPL4"/>
<dbReference type="GO" id="GO:0051301">
    <property type="term" value="P:cell division"/>
    <property type="evidence" value="ECO:0007669"/>
    <property type="project" value="UniProtKB-KW"/>
</dbReference>
<comment type="catalytic activity">
    <reaction evidence="13">
        <text>ATP + (deoxyribonucleotide)n-3'-hydroxyl + 5'-phospho-(deoxyribonucleotide)m = (deoxyribonucleotide)n+m + AMP + diphosphate.</text>
        <dbReference type="EC" id="6.5.1.1"/>
    </reaction>
</comment>
<feature type="domain" description="ATP-dependent DNA ligase family profile" evidence="14">
    <location>
        <begin position="303"/>
        <end position="433"/>
    </location>
</feature>
<keyword evidence="3" id="KW-0132">Cell division</keyword>
<evidence type="ECO:0000256" key="1">
    <source>
        <dbReference type="ARBA" id="ARBA00012727"/>
    </source>
</evidence>
<dbReference type="CDD" id="cd07897">
    <property type="entry name" value="Adenylation_DNA_ligase_Bac1"/>
    <property type="match status" value="1"/>
</dbReference>
<dbReference type="GO" id="GO:0003677">
    <property type="term" value="F:DNA binding"/>
    <property type="evidence" value="ECO:0007669"/>
    <property type="project" value="InterPro"/>
</dbReference>
<dbReference type="Gene3D" id="1.10.3260.10">
    <property type="entry name" value="DNA ligase, ATP-dependent, N-terminal domain"/>
    <property type="match status" value="1"/>
</dbReference>
<keyword evidence="7" id="KW-0227">DNA damage</keyword>
<evidence type="ECO:0000256" key="5">
    <source>
        <dbReference type="ARBA" id="ARBA00022723"/>
    </source>
</evidence>
<dbReference type="InterPro" id="IPR016059">
    <property type="entry name" value="DNA_ligase_ATP-dep_CS"/>
</dbReference>
<keyword evidence="5" id="KW-0479">Metal-binding</keyword>
<proteinExistence type="predicted"/>
<accession>A0A074LPL4</accession>
<name>A0A074LPL4_9BACT</name>
<dbReference type="PROSITE" id="PS50160">
    <property type="entry name" value="DNA_LIGASE_A3"/>
    <property type="match status" value="1"/>
</dbReference>
<evidence type="ECO:0000256" key="9">
    <source>
        <dbReference type="ARBA" id="ARBA00022842"/>
    </source>
</evidence>
<keyword evidence="10" id="KW-0233">DNA recombination</keyword>
<dbReference type="InterPro" id="IPR012309">
    <property type="entry name" value="DNA_ligase_ATP-dep_C"/>
</dbReference>
<evidence type="ECO:0000313" key="15">
    <source>
        <dbReference type="EMBL" id="KEO75872.1"/>
    </source>
</evidence>
<keyword evidence="6" id="KW-0547">Nucleotide-binding</keyword>
<evidence type="ECO:0000256" key="13">
    <source>
        <dbReference type="ARBA" id="ARBA00034003"/>
    </source>
</evidence>
<comment type="caution">
    <text evidence="15">The sequence shown here is derived from an EMBL/GenBank/DDBJ whole genome shotgun (WGS) entry which is preliminary data.</text>
</comment>
<dbReference type="Pfam" id="PF04675">
    <property type="entry name" value="DNA_ligase_A_N"/>
    <property type="match status" value="1"/>
</dbReference>
<dbReference type="SUPFAM" id="SSF117018">
    <property type="entry name" value="ATP-dependent DNA ligase DNA-binding domain"/>
    <property type="match status" value="1"/>
</dbReference>
<evidence type="ECO:0000256" key="2">
    <source>
        <dbReference type="ARBA" id="ARBA00022598"/>
    </source>
</evidence>
<evidence type="ECO:0000256" key="10">
    <source>
        <dbReference type="ARBA" id="ARBA00023172"/>
    </source>
</evidence>
<dbReference type="Pfam" id="PF04679">
    <property type="entry name" value="DNA_ligase_A_C"/>
    <property type="match status" value="1"/>
</dbReference>
<dbReference type="SUPFAM" id="SSF50249">
    <property type="entry name" value="Nucleic acid-binding proteins"/>
    <property type="match status" value="1"/>
</dbReference>
<dbReference type="InterPro" id="IPR050191">
    <property type="entry name" value="ATP-dep_DNA_ligase"/>
</dbReference>
<dbReference type="NCBIfam" id="NF006701">
    <property type="entry name" value="PRK09247.1"/>
    <property type="match status" value="1"/>
</dbReference>
<dbReference type="CDD" id="cd07972">
    <property type="entry name" value="OBF_DNA_ligase_Arch_LigB"/>
    <property type="match status" value="1"/>
</dbReference>
<dbReference type="InterPro" id="IPR012340">
    <property type="entry name" value="NA-bd_OB-fold"/>
</dbReference>
<dbReference type="GO" id="GO:0006310">
    <property type="term" value="P:DNA recombination"/>
    <property type="evidence" value="ECO:0007669"/>
    <property type="project" value="UniProtKB-KW"/>
</dbReference>
<evidence type="ECO:0000256" key="3">
    <source>
        <dbReference type="ARBA" id="ARBA00022618"/>
    </source>
</evidence>